<dbReference type="EMBL" id="AZFB01000001">
    <property type="protein sequence ID" value="KRL63935.1"/>
    <property type="molecule type" value="Genomic_DNA"/>
</dbReference>
<protein>
    <submittedName>
        <fullName evidence="2">Uncharacterized protein</fullName>
    </submittedName>
</protein>
<proteinExistence type="predicted"/>
<dbReference type="Proteomes" id="UP000051931">
    <property type="component" value="Unassembled WGS sequence"/>
</dbReference>
<organism evidence="2 3">
    <name type="scientific">Lactobacillus psittaci DSM 15354</name>
    <dbReference type="NCBI Taxonomy" id="1122152"/>
    <lineage>
        <taxon>Bacteria</taxon>
        <taxon>Bacillati</taxon>
        <taxon>Bacillota</taxon>
        <taxon>Bacilli</taxon>
        <taxon>Lactobacillales</taxon>
        <taxon>Lactobacillaceae</taxon>
        <taxon>Lactobacillus</taxon>
    </lineage>
</organism>
<keyword evidence="1" id="KW-1133">Transmembrane helix</keyword>
<dbReference type="AlphaFoldDB" id="A0A0R1S4K2"/>
<keyword evidence="3" id="KW-1185">Reference proteome</keyword>
<evidence type="ECO:0000256" key="1">
    <source>
        <dbReference type="SAM" id="Phobius"/>
    </source>
</evidence>
<feature type="transmembrane region" description="Helical" evidence="1">
    <location>
        <begin position="209"/>
        <end position="229"/>
    </location>
</feature>
<sequence length="236" mass="26029">MKILGSWLIKILAILGLLLSLSMMIFSDISITSSNNRLLAKTVISRVVNSSESSELALGQNILESSGLEDELLNSLPKKTVISTTPWEVYQMSSRFQKDTTLTAKDLKLPTKTAGERFISKFLVAGFNEEFKSDADQIKQAARSYQMAFYVILLCYLLSAVFILLGKRWAGIFAFLASLGMVGIGTLAFDKVNSVLATEIYSGMKVTMNSSFNLGVVVSGLVMILFFILQRKHKKG</sequence>
<dbReference type="STRING" id="1122152.GCA_000425905_00501"/>
<keyword evidence="1" id="KW-0472">Membrane</keyword>
<evidence type="ECO:0000313" key="2">
    <source>
        <dbReference type="EMBL" id="KRL63935.1"/>
    </source>
</evidence>
<comment type="caution">
    <text evidence="2">The sequence shown here is derived from an EMBL/GenBank/DDBJ whole genome shotgun (WGS) entry which is preliminary data.</text>
</comment>
<name>A0A0R1S4K2_9LACO</name>
<reference evidence="2 3" key="1">
    <citation type="journal article" date="2015" name="Genome Announc.">
        <title>Expanding the biotechnology potential of lactobacilli through comparative genomics of 213 strains and associated genera.</title>
        <authorList>
            <person name="Sun Z."/>
            <person name="Harris H.M."/>
            <person name="McCann A."/>
            <person name="Guo C."/>
            <person name="Argimon S."/>
            <person name="Zhang W."/>
            <person name="Yang X."/>
            <person name="Jeffery I.B."/>
            <person name="Cooney J.C."/>
            <person name="Kagawa T.F."/>
            <person name="Liu W."/>
            <person name="Song Y."/>
            <person name="Salvetti E."/>
            <person name="Wrobel A."/>
            <person name="Rasinkangas P."/>
            <person name="Parkhill J."/>
            <person name="Rea M.C."/>
            <person name="O'Sullivan O."/>
            <person name="Ritari J."/>
            <person name="Douillard F.P."/>
            <person name="Paul Ross R."/>
            <person name="Yang R."/>
            <person name="Briner A.E."/>
            <person name="Felis G.E."/>
            <person name="de Vos W.M."/>
            <person name="Barrangou R."/>
            <person name="Klaenhammer T.R."/>
            <person name="Caufield P.W."/>
            <person name="Cui Y."/>
            <person name="Zhang H."/>
            <person name="O'Toole P.W."/>
        </authorList>
    </citation>
    <scope>NUCLEOTIDE SEQUENCE [LARGE SCALE GENOMIC DNA]</scope>
    <source>
        <strain evidence="2 3">DSM 15354</strain>
    </source>
</reference>
<dbReference type="OrthoDB" id="9901014at2"/>
<feature type="transmembrane region" description="Helical" evidence="1">
    <location>
        <begin position="172"/>
        <end position="189"/>
    </location>
</feature>
<evidence type="ECO:0000313" key="3">
    <source>
        <dbReference type="Proteomes" id="UP000051931"/>
    </source>
</evidence>
<feature type="transmembrane region" description="Helical" evidence="1">
    <location>
        <begin position="147"/>
        <end position="165"/>
    </location>
</feature>
<accession>A0A0R1S4K2</accession>
<keyword evidence="1" id="KW-0812">Transmembrane</keyword>
<dbReference type="PATRIC" id="fig|1122152.4.peg.183"/>
<dbReference type="RefSeq" id="WP_027824694.1">
    <property type="nucleotide sequence ID" value="NZ_AUEI01000004.1"/>
</dbReference>
<gene>
    <name evidence="2" type="ORF">FC23_GL000182</name>
</gene>
<dbReference type="eggNOG" id="ENOG50309IV">
    <property type="taxonomic scope" value="Bacteria"/>
</dbReference>